<gene>
    <name evidence="2" type="ORF">D7U36_06315</name>
</gene>
<feature type="region of interest" description="Disordered" evidence="1">
    <location>
        <begin position="1"/>
        <end position="33"/>
    </location>
</feature>
<dbReference type="InterPro" id="IPR011013">
    <property type="entry name" value="Gal_mutarotase_sf_dom"/>
</dbReference>
<dbReference type="EMBL" id="RCIW01000008">
    <property type="protein sequence ID" value="RLP10181.1"/>
    <property type="molecule type" value="Genomic_DNA"/>
</dbReference>
<comment type="caution">
    <text evidence="2">The sequence shown here is derived from an EMBL/GenBank/DDBJ whole genome shotgun (WGS) entry which is preliminary data.</text>
</comment>
<dbReference type="OrthoDB" id="4739604at2"/>
<dbReference type="GO" id="GO:0005975">
    <property type="term" value="P:carbohydrate metabolic process"/>
    <property type="evidence" value="ECO:0007669"/>
    <property type="project" value="InterPro"/>
</dbReference>
<reference evidence="2 3" key="1">
    <citation type="submission" date="2018-10" db="EMBL/GenBank/DDBJ databases">
        <title>Propionibacterium australiense Genome Sequencing and Assembly.</title>
        <authorList>
            <person name="Bernier A.-M."/>
            <person name="Bernard K."/>
        </authorList>
    </citation>
    <scope>NUCLEOTIDE SEQUENCE [LARGE SCALE GENOMIC DNA]</scope>
    <source>
        <strain evidence="2 3">NML98A078</strain>
    </source>
</reference>
<feature type="compositionally biased region" description="Basic residues" evidence="1">
    <location>
        <begin position="1"/>
        <end position="15"/>
    </location>
</feature>
<dbReference type="InterPro" id="IPR008183">
    <property type="entry name" value="Aldose_1/G6P_1-epimerase"/>
</dbReference>
<sequence length="331" mass="35666">MDLRGRCRRTRRRRARPDDPPHAGRGRGTAVSSELILTRGHQQAVVAGRGGALRAYRVAGRDVIVPLGPGLPNSGLHGAVLAPWPNRLDGGRYVFDGVQHRVPVNEPARDNANHGFVHDMDWHLTRAGEDTATATVLLETPPGYPFTIELAVRYALAEDGLTATTTVTNRGGTHAPFGIGFHPWLSPGDAGVDDCELSIDASGWIETDERLLPVVARPVPAELDFTRPRPVGTVVMDDGFTGATRDEDGRSWVRLASPDGYAAAIWSRAPLDFWQVTTGDFPDLGPLRRAGVAAEPMSCPANALASGDHLIRLRPGQELALSWGLCLNRIA</sequence>
<dbReference type="InterPro" id="IPR037480">
    <property type="entry name" value="YihR-like"/>
</dbReference>
<proteinExistence type="predicted"/>
<dbReference type="SUPFAM" id="SSF74650">
    <property type="entry name" value="Galactose mutarotase-like"/>
    <property type="match status" value="1"/>
</dbReference>
<dbReference type="GO" id="GO:0030246">
    <property type="term" value="F:carbohydrate binding"/>
    <property type="evidence" value="ECO:0007669"/>
    <property type="project" value="InterPro"/>
</dbReference>
<dbReference type="Pfam" id="PF01263">
    <property type="entry name" value="Aldose_epim"/>
    <property type="match status" value="1"/>
</dbReference>
<accession>A0A8B3FSZ4</accession>
<dbReference type="AlphaFoldDB" id="A0A8B3FSZ4"/>
<evidence type="ECO:0000313" key="3">
    <source>
        <dbReference type="Proteomes" id="UP000279336"/>
    </source>
</evidence>
<protein>
    <submittedName>
        <fullName evidence="2">Aldose epimerase</fullName>
    </submittedName>
</protein>
<name>A0A8B3FSZ4_9ACTN</name>
<dbReference type="Gene3D" id="2.70.98.10">
    <property type="match status" value="1"/>
</dbReference>
<dbReference type="InterPro" id="IPR014718">
    <property type="entry name" value="GH-type_carb-bd"/>
</dbReference>
<dbReference type="Proteomes" id="UP000279336">
    <property type="component" value="Unassembled WGS sequence"/>
</dbReference>
<evidence type="ECO:0000313" key="2">
    <source>
        <dbReference type="EMBL" id="RLP10181.1"/>
    </source>
</evidence>
<organism evidence="2 3">
    <name type="scientific">Propionibacterium australiense</name>
    <dbReference type="NCBI Taxonomy" id="119981"/>
    <lineage>
        <taxon>Bacteria</taxon>
        <taxon>Bacillati</taxon>
        <taxon>Actinomycetota</taxon>
        <taxon>Actinomycetes</taxon>
        <taxon>Propionibacteriales</taxon>
        <taxon>Propionibacteriaceae</taxon>
        <taxon>Propionibacterium</taxon>
    </lineage>
</organism>
<evidence type="ECO:0000256" key="1">
    <source>
        <dbReference type="SAM" id="MobiDB-lite"/>
    </source>
</evidence>
<dbReference type="GO" id="GO:0016853">
    <property type="term" value="F:isomerase activity"/>
    <property type="evidence" value="ECO:0007669"/>
    <property type="project" value="InterPro"/>
</dbReference>
<dbReference type="CDD" id="cd09022">
    <property type="entry name" value="Aldose_epim_Ec_YihR"/>
    <property type="match status" value="1"/>
</dbReference>